<dbReference type="EMBL" id="JAFNEN010000349">
    <property type="protein sequence ID" value="KAG8184991.1"/>
    <property type="molecule type" value="Genomic_DNA"/>
</dbReference>
<evidence type="ECO:0000313" key="9">
    <source>
        <dbReference type="Proteomes" id="UP000827092"/>
    </source>
</evidence>
<protein>
    <recommendedName>
        <fullName evidence="7">Large ribosomal subunit protein mL54</fullName>
    </recommendedName>
</protein>
<dbReference type="Proteomes" id="UP000827092">
    <property type="component" value="Unassembled WGS sequence"/>
</dbReference>
<keyword evidence="2" id="KW-0809">Transit peptide</keyword>
<gene>
    <name evidence="8" type="ORF">JTE90_017019</name>
</gene>
<dbReference type="Pfam" id="PF08561">
    <property type="entry name" value="Ribosomal_L37"/>
    <property type="match status" value="1"/>
</dbReference>
<keyword evidence="9" id="KW-1185">Reference proteome</keyword>
<dbReference type="GO" id="GO:0003735">
    <property type="term" value="F:structural constituent of ribosome"/>
    <property type="evidence" value="ECO:0007669"/>
    <property type="project" value="TreeGrafter"/>
</dbReference>
<evidence type="ECO:0000256" key="3">
    <source>
        <dbReference type="ARBA" id="ARBA00022980"/>
    </source>
</evidence>
<evidence type="ECO:0000256" key="1">
    <source>
        <dbReference type="ARBA" id="ARBA00004173"/>
    </source>
</evidence>
<keyword evidence="5" id="KW-0687">Ribonucleoprotein</keyword>
<proteinExistence type="inferred from homology"/>
<dbReference type="PANTHER" id="PTHR28595:SF1">
    <property type="entry name" value="LARGE RIBOSOMAL SUBUNIT PROTEIN ML54"/>
    <property type="match status" value="1"/>
</dbReference>
<comment type="similarity">
    <text evidence="6">Belongs to the mitochondrion-specific ribosomal protein mL54 family.</text>
</comment>
<dbReference type="AlphaFoldDB" id="A0AAV6UMY6"/>
<dbReference type="InterPro" id="IPR013870">
    <property type="entry name" value="Ribosomal_mL54"/>
</dbReference>
<keyword evidence="3" id="KW-0689">Ribosomal protein</keyword>
<evidence type="ECO:0000256" key="4">
    <source>
        <dbReference type="ARBA" id="ARBA00023128"/>
    </source>
</evidence>
<accession>A0AAV6UMY6</accession>
<dbReference type="PANTHER" id="PTHR28595">
    <property type="entry name" value="39S RIBOSOMAL PROTEIN L54, MITOCHONDRIAL"/>
    <property type="match status" value="1"/>
</dbReference>
<dbReference type="GO" id="GO:0005762">
    <property type="term" value="C:mitochondrial large ribosomal subunit"/>
    <property type="evidence" value="ECO:0007669"/>
    <property type="project" value="TreeGrafter"/>
</dbReference>
<evidence type="ECO:0000256" key="7">
    <source>
        <dbReference type="ARBA" id="ARBA00035179"/>
    </source>
</evidence>
<evidence type="ECO:0000256" key="2">
    <source>
        <dbReference type="ARBA" id="ARBA00022946"/>
    </source>
</evidence>
<name>A0AAV6UMY6_9ARAC</name>
<evidence type="ECO:0000256" key="6">
    <source>
        <dbReference type="ARBA" id="ARBA00033752"/>
    </source>
</evidence>
<comment type="caution">
    <text evidence="8">The sequence shown here is derived from an EMBL/GenBank/DDBJ whole genome shotgun (WGS) entry which is preliminary data.</text>
</comment>
<evidence type="ECO:0000313" key="8">
    <source>
        <dbReference type="EMBL" id="KAG8184991.1"/>
    </source>
</evidence>
<comment type="subcellular location">
    <subcellularLocation>
        <location evidence="1">Mitochondrion</location>
    </subcellularLocation>
</comment>
<reference evidence="8 9" key="1">
    <citation type="journal article" date="2022" name="Nat. Ecol. Evol.">
        <title>A masculinizing supergene underlies an exaggerated male reproductive morph in a spider.</title>
        <authorList>
            <person name="Hendrickx F."/>
            <person name="De Corte Z."/>
            <person name="Sonet G."/>
            <person name="Van Belleghem S.M."/>
            <person name="Kostlbacher S."/>
            <person name="Vangestel C."/>
        </authorList>
    </citation>
    <scope>NUCLEOTIDE SEQUENCE [LARGE SCALE GENOMIC DNA]</scope>
    <source>
        <strain evidence="8">W744_W776</strain>
    </source>
</reference>
<sequence length="177" mass="20944">MSLLTKASTKCRLFVSAIRCPMQVAERVYAKTILGGLTGKGKIMGAAFEKKKRLPVETDPHKLVNYCCGSNILKEGEDFKLREDSEYPDWLWTLRLGPPGPLEEMDPNTKEYWHRYFFLQECRRKRLMKTQDKKKLRINEQDKMYLLRKIRFRALAYKYDPGFDKPPQFDKDGWRIV</sequence>
<keyword evidence="4" id="KW-0496">Mitochondrion</keyword>
<organism evidence="8 9">
    <name type="scientific">Oedothorax gibbosus</name>
    <dbReference type="NCBI Taxonomy" id="931172"/>
    <lineage>
        <taxon>Eukaryota</taxon>
        <taxon>Metazoa</taxon>
        <taxon>Ecdysozoa</taxon>
        <taxon>Arthropoda</taxon>
        <taxon>Chelicerata</taxon>
        <taxon>Arachnida</taxon>
        <taxon>Araneae</taxon>
        <taxon>Araneomorphae</taxon>
        <taxon>Entelegynae</taxon>
        <taxon>Araneoidea</taxon>
        <taxon>Linyphiidae</taxon>
        <taxon>Erigoninae</taxon>
        <taxon>Oedothorax</taxon>
    </lineage>
</organism>
<evidence type="ECO:0000256" key="5">
    <source>
        <dbReference type="ARBA" id="ARBA00023274"/>
    </source>
</evidence>